<dbReference type="Proteomes" id="UP000295198">
    <property type="component" value="Unassembled WGS sequence"/>
</dbReference>
<dbReference type="EMBL" id="SDKM01000065">
    <property type="protein sequence ID" value="RYP81509.1"/>
    <property type="molecule type" value="Genomic_DNA"/>
</dbReference>
<evidence type="ECO:0000313" key="4">
    <source>
        <dbReference type="EMBL" id="RYP81509.1"/>
    </source>
</evidence>
<dbReference type="InterPro" id="IPR016163">
    <property type="entry name" value="Ald_DH_C"/>
</dbReference>
<comment type="caution">
    <text evidence="4">The sequence shown here is derived from an EMBL/GenBank/DDBJ whole genome shotgun (WGS) entry which is preliminary data.</text>
</comment>
<evidence type="ECO:0000259" key="3">
    <source>
        <dbReference type="Pfam" id="PF00171"/>
    </source>
</evidence>
<evidence type="ECO:0000313" key="5">
    <source>
        <dbReference type="Proteomes" id="UP000295198"/>
    </source>
</evidence>
<accession>A0A4V1XXZ9</accession>
<dbReference type="Gene3D" id="3.40.605.10">
    <property type="entry name" value="Aldehyde Dehydrogenase, Chain A, domain 1"/>
    <property type="match status" value="1"/>
</dbReference>
<feature type="domain" description="Aldehyde dehydrogenase" evidence="3">
    <location>
        <begin position="17"/>
        <end position="444"/>
    </location>
</feature>
<evidence type="ECO:0000256" key="2">
    <source>
        <dbReference type="SAM" id="MobiDB-lite"/>
    </source>
</evidence>
<proteinExistence type="predicted"/>
<name>A0A4V1XXZ9_9ACTN</name>
<dbReference type="GO" id="GO:0016620">
    <property type="term" value="F:oxidoreductase activity, acting on the aldehyde or oxo group of donors, NAD or NADP as acceptor"/>
    <property type="evidence" value="ECO:0007669"/>
    <property type="project" value="InterPro"/>
</dbReference>
<dbReference type="InterPro" id="IPR016162">
    <property type="entry name" value="Ald_DH_N"/>
</dbReference>
<evidence type="ECO:0000256" key="1">
    <source>
        <dbReference type="ARBA" id="ARBA00023002"/>
    </source>
</evidence>
<dbReference type="OrthoDB" id="9770537at2"/>
<dbReference type="RefSeq" id="WP_134720905.1">
    <property type="nucleotide sequence ID" value="NZ_SDKM01000065.1"/>
</dbReference>
<dbReference type="Pfam" id="PF00171">
    <property type="entry name" value="Aldedh"/>
    <property type="match status" value="1"/>
</dbReference>
<dbReference type="PANTHER" id="PTHR43353">
    <property type="entry name" value="SUCCINATE-SEMIALDEHYDE DEHYDROGENASE, MITOCHONDRIAL"/>
    <property type="match status" value="1"/>
</dbReference>
<dbReference type="PANTHER" id="PTHR43353:SF3">
    <property type="entry name" value="ALDEHYDE DEHYDROGENASE-RELATED"/>
    <property type="match status" value="1"/>
</dbReference>
<dbReference type="SUPFAM" id="SSF53720">
    <property type="entry name" value="ALDH-like"/>
    <property type="match status" value="1"/>
</dbReference>
<sequence length="509" mass="52706">MHSDTRDRDTVRQDTSVAARTGTVVETVPVSTPDDVDHAVACAAGAAGRVAATDPRVRRDWLLALAEGLETAGTRTALVRMADTETGLGEPRLRTELARCADQLRFYGEVAAEGSFLGATVDHADGARPDLRRLRVPLGPVAVLGASNFPFGFGVLGHDTASALAAGCTVVAKAHPAHPVTSRLLGHVAREALTGAGAPAGAFGLVSGFDAGTALVRAPQVRAVAFTGSQQGGLALWRAANERDEVVPVYAEMGTVNPVVVTRAGALRRVEVADGFVGSFTLGTGQYCTKPGLLLAPAGAGFPDAVVRSLERAAPAGWLLTEGIARGFDVGTRELEEAGATVLARVPGHADGWSAAATLLQARAVDLRPGSRLLEECFGPVALVVEYDGHGELERVLRSLPGALAASVMSNGDDDPEVPGLVAALGTRVGRVAVDAWPTGVATTWAQQHGGPWPATTVPSATSVGAAALDRFTRPVTWQSVPDAALPPALREDNPWRLPRRVDGKQVPA</sequence>
<gene>
    <name evidence="4" type="ORF">EKO23_23425</name>
</gene>
<reference evidence="4 5" key="1">
    <citation type="submission" date="2019-01" db="EMBL/GenBank/DDBJ databases">
        <title>Nocardioides guangzhouensis sp. nov., an actinobacterium isolated from soil.</title>
        <authorList>
            <person name="Fu Y."/>
            <person name="Cai Y."/>
            <person name="Lin Z."/>
            <person name="Chen P."/>
        </authorList>
    </citation>
    <scope>NUCLEOTIDE SEQUENCE [LARGE SCALE GENOMIC DNA]</scope>
    <source>
        <strain evidence="4 5">130</strain>
    </source>
</reference>
<dbReference type="InterPro" id="IPR050740">
    <property type="entry name" value="Aldehyde_DH_Superfamily"/>
</dbReference>
<keyword evidence="1" id="KW-0560">Oxidoreductase</keyword>
<dbReference type="InterPro" id="IPR016161">
    <property type="entry name" value="Ald_DH/histidinol_DH"/>
</dbReference>
<organism evidence="4 5">
    <name type="scientific">Nocardioides guangzhouensis</name>
    <dbReference type="NCBI Taxonomy" id="2497878"/>
    <lineage>
        <taxon>Bacteria</taxon>
        <taxon>Bacillati</taxon>
        <taxon>Actinomycetota</taxon>
        <taxon>Actinomycetes</taxon>
        <taxon>Propionibacteriales</taxon>
        <taxon>Nocardioidaceae</taxon>
        <taxon>Nocardioides</taxon>
    </lineage>
</organism>
<feature type="region of interest" description="Disordered" evidence="2">
    <location>
        <begin position="488"/>
        <end position="509"/>
    </location>
</feature>
<keyword evidence="5" id="KW-1185">Reference proteome</keyword>
<protein>
    <submittedName>
        <fullName evidence="4">Aldehyde dehydrogenase family protein</fullName>
    </submittedName>
</protein>
<feature type="compositionally biased region" description="Basic and acidic residues" evidence="2">
    <location>
        <begin position="490"/>
        <end position="509"/>
    </location>
</feature>
<dbReference type="InterPro" id="IPR015590">
    <property type="entry name" value="Aldehyde_DH_dom"/>
</dbReference>
<dbReference type="Gene3D" id="3.40.309.10">
    <property type="entry name" value="Aldehyde Dehydrogenase, Chain A, domain 2"/>
    <property type="match status" value="1"/>
</dbReference>
<dbReference type="AlphaFoldDB" id="A0A4V1XXZ9"/>